<keyword evidence="7 9" id="KW-0539">Nucleus</keyword>
<evidence type="ECO:0000256" key="5">
    <source>
        <dbReference type="ARBA" id="ARBA00023125"/>
    </source>
</evidence>
<dbReference type="EMBL" id="LR746279">
    <property type="protein sequence ID" value="CAA7409771.1"/>
    <property type="molecule type" value="Genomic_DNA"/>
</dbReference>
<feature type="domain" description="E2F/DP family winged-helix DNA-binding" evidence="11">
    <location>
        <begin position="153"/>
        <end position="235"/>
    </location>
</feature>
<protein>
    <recommendedName>
        <fullName evidence="11">E2F/DP family winged-helix DNA-binding domain-containing protein</fullName>
    </recommendedName>
</protein>
<organism evidence="12 13">
    <name type="scientific">Spirodela intermedia</name>
    <name type="common">Intermediate duckweed</name>
    <dbReference type="NCBI Taxonomy" id="51605"/>
    <lineage>
        <taxon>Eukaryota</taxon>
        <taxon>Viridiplantae</taxon>
        <taxon>Streptophyta</taxon>
        <taxon>Embryophyta</taxon>
        <taxon>Tracheophyta</taxon>
        <taxon>Spermatophyta</taxon>
        <taxon>Magnoliopsida</taxon>
        <taxon>Liliopsida</taxon>
        <taxon>Araceae</taxon>
        <taxon>Lemnoideae</taxon>
        <taxon>Spirodela</taxon>
    </lineage>
</organism>
<comment type="similarity">
    <text evidence="2 9">Belongs to the E2F/DP family.</text>
</comment>
<evidence type="ECO:0000256" key="2">
    <source>
        <dbReference type="ARBA" id="ARBA00010940"/>
    </source>
</evidence>
<keyword evidence="3" id="KW-0678">Repressor</keyword>
<dbReference type="Pfam" id="PF02319">
    <property type="entry name" value="WHD_E2F_TDP"/>
    <property type="match status" value="2"/>
</dbReference>
<evidence type="ECO:0000256" key="4">
    <source>
        <dbReference type="ARBA" id="ARBA00023015"/>
    </source>
</evidence>
<evidence type="ECO:0000256" key="1">
    <source>
        <dbReference type="ARBA" id="ARBA00004123"/>
    </source>
</evidence>
<evidence type="ECO:0000313" key="13">
    <source>
        <dbReference type="Proteomes" id="UP000663760"/>
    </source>
</evidence>
<evidence type="ECO:0000256" key="9">
    <source>
        <dbReference type="RuleBase" id="RU003796"/>
    </source>
</evidence>
<accession>A0A7I8LIC1</accession>
<dbReference type="FunFam" id="1.10.10.10:FF:000295">
    <property type="entry name" value="E2F transcription factor-like E2FE"/>
    <property type="match status" value="1"/>
</dbReference>
<dbReference type="Gene3D" id="1.10.10.10">
    <property type="entry name" value="Winged helix-like DNA-binding domain superfamily/Winged helix DNA-binding domain"/>
    <property type="match status" value="2"/>
</dbReference>
<dbReference type="SUPFAM" id="SSF46785">
    <property type="entry name" value="Winged helix' DNA-binding domain"/>
    <property type="match status" value="2"/>
</dbReference>
<evidence type="ECO:0000256" key="8">
    <source>
        <dbReference type="ARBA" id="ARBA00023306"/>
    </source>
</evidence>
<name>A0A7I8LIC1_SPIIN</name>
<dbReference type="OrthoDB" id="5318at2759"/>
<evidence type="ECO:0000256" key="3">
    <source>
        <dbReference type="ARBA" id="ARBA00022491"/>
    </source>
</evidence>
<dbReference type="PANTHER" id="PTHR12081:SF7">
    <property type="entry name" value="TRANSCRIPTION FACTOR EFL-3"/>
    <property type="match status" value="1"/>
</dbReference>
<keyword evidence="4 9" id="KW-0805">Transcription regulation</keyword>
<dbReference type="AlphaFoldDB" id="A0A7I8LIC1"/>
<dbReference type="SMART" id="SM01372">
    <property type="entry name" value="E2F_TDP"/>
    <property type="match status" value="2"/>
</dbReference>
<evidence type="ECO:0000259" key="11">
    <source>
        <dbReference type="SMART" id="SM01372"/>
    </source>
</evidence>
<dbReference type="PANTHER" id="PTHR12081">
    <property type="entry name" value="TRANSCRIPTION FACTOR E2F"/>
    <property type="match status" value="1"/>
</dbReference>
<dbReference type="GO" id="GO:0000981">
    <property type="term" value="F:DNA-binding transcription factor activity, RNA polymerase II-specific"/>
    <property type="evidence" value="ECO:0007669"/>
    <property type="project" value="TreeGrafter"/>
</dbReference>
<dbReference type="FunFam" id="1.10.10.10:FF:000073">
    <property type="entry name" value="E2F transcription factor 8"/>
    <property type="match status" value="1"/>
</dbReference>
<keyword evidence="6 9" id="KW-0804">Transcription</keyword>
<feature type="domain" description="E2F/DP family winged-helix DNA-binding" evidence="11">
    <location>
        <begin position="12"/>
        <end position="77"/>
    </location>
</feature>
<evidence type="ECO:0000256" key="7">
    <source>
        <dbReference type="ARBA" id="ARBA00023242"/>
    </source>
</evidence>
<keyword evidence="8" id="KW-0131">Cell cycle</keyword>
<dbReference type="Proteomes" id="UP000663760">
    <property type="component" value="Chromosome 16"/>
</dbReference>
<evidence type="ECO:0000313" key="12">
    <source>
        <dbReference type="EMBL" id="CAA7409771.1"/>
    </source>
</evidence>
<feature type="region of interest" description="Disordered" evidence="10">
    <location>
        <begin position="103"/>
        <end position="147"/>
    </location>
</feature>
<dbReference type="GO" id="GO:0090575">
    <property type="term" value="C:RNA polymerase II transcription regulator complex"/>
    <property type="evidence" value="ECO:0007669"/>
    <property type="project" value="TreeGrafter"/>
</dbReference>
<gene>
    <name evidence="12" type="ORF">SI8410_16020449</name>
</gene>
<reference evidence="12" key="1">
    <citation type="submission" date="2020-02" db="EMBL/GenBank/DDBJ databases">
        <authorList>
            <person name="Scholz U."/>
            <person name="Mascher M."/>
            <person name="Fiebig A."/>
        </authorList>
    </citation>
    <scope>NUCLEOTIDE SEQUENCE</scope>
</reference>
<comment type="subcellular location">
    <subcellularLocation>
        <location evidence="1 9">Nucleus</location>
    </subcellularLocation>
</comment>
<dbReference type="InterPro" id="IPR015633">
    <property type="entry name" value="E2F"/>
</dbReference>
<proteinExistence type="inferred from homology"/>
<dbReference type="InterPro" id="IPR036388">
    <property type="entry name" value="WH-like_DNA-bd_sf"/>
</dbReference>
<keyword evidence="13" id="KW-1185">Reference proteome</keyword>
<dbReference type="InterPro" id="IPR036390">
    <property type="entry name" value="WH_DNA-bd_sf"/>
</dbReference>
<dbReference type="GO" id="GO:0000978">
    <property type="term" value="F:RNA polymerase II cis-regulatory region sequence-specific DNA binding"/>
    <property type="evidence" value="ECO:0007669"/>
    <property type="project" value="InterPro"/>
</dbReference>
<evidence type="ECO:0000256" key="10">
    <source>
        <dbReference type="SAM" id="MobiDB-lite"/>
    </source>
</evidence>
<sequence>MEAGIRVQNYSRKEKSLGLLCSNFISLYNRDGVDSVGLDDAAARLGVERRRIYDIVNVLESVGVLSRKAKNRYSWIGFSGIPQALTDLKQEALREISGYPASNASSYKGVSEDEEDDKPLHQAPGSGADPASIPSKISPDNTPWKPRTVMENRKEKSLGLLTQSFVKLFLTSNVETISLEEAARLLLGDGDSSMMRNNAAKVRRLYDIANVLSSLKLIEKTQNSESRKPAFRWLGIEGKSTHAATVPLAPIAKQWNKRAFGTDVTNTDLKKSKSIPSVEGKQRKVIRSRSEDLKECNLTAQRQLQGSKGHAFGPFCPISVAKGEHEANGADEEKALLDWEAMAASFHPQYHNQALSELFAHYMEAWKSWYVELAQDSNSLELLSQVATPPLSQEEF</sequence>
<keyword evidence="5 9" id="KW-0238">DNA-binding</keyword>
<evidence type="ECO:0000256" key="6">
    <source>
        <dbReference type="ARBA" id="ARBA00023163"/>
    </source>
</evidence>
<dbReference type="InterPro" id="IPR003316">
    <property type="entry name" value="E2F_WHTH_DNA-bd_dom"/>
</dbReference>